<gene>
    <name evidence="2" type="ordered locus">Slin_2520</name>
</gene>
<dbReference type="AlphaFoldDB" id="D2QGN0"/>
<dbReference type="PANTHER" id="PTHR42760">
    <property type="entry name" value="SHORT-CHAIN DEHYDROGENASES/REDUCTASES FAMILY MEMBER"/>
    <property type="match status" value="1"/>
</dbReference>
<dbReference type="FunFam" id="3.40.50.720:FF:000084">
    <property type="entry name" value="Short-chain dehydrogenase reductase"/>
    <property type="match status" value="1"/>
</dbReference>
<organism evidence="2 3">
    <name type="scientific">Spirosoma linguale (strain ATCC 33905 / DSM 74 / LMG 10896 / Claus 1)</name>
    <dbReference type="NCBI Taxonomy" id="504472"/>
    <lineage>
        <taxon>Bacteria</taxon>
        <taxon>Pseudomonadati</taxon>
        <taxon>Bacteroidota</taxon>
        <taxon>Cytophagia</taxon>
        <taxon>Cytophagales</taxon>
        <taxon>Cytophagaceae</taxon>
        <taxon>Spirosoma</taxon>
    </lineage>
</organism>
<dbReference type="InterPro" id="IPR002347">
    <property type="entry name" value="SDR_fam"/>
</dbReference>
<comment type="similarity">
    <text evidence="1">Belongs to the short-chain dehydrogenases/reductases (SDR) family.</text>
</comment>
<evidence type="ECO:0000256" key="1">
    <source>
        <dbReference type="ARBA" id="ARBA00006484"/>
    </source>
</evidence>
<dbReference type="eggNOG" id="COG1028">
    <property type="taxonomic scope" value="Bacteria"/>
</dbReference>
<dbReference type="CDD" id="cd05358">
    <property type="entry name" value="GlcDH_SDR_c"/>
    <property type="match status" value="1"/>
</dbReference>
<dbReference type="InterPro" id="IPR020904">
    <property type="entry name" value="Sc_DH/Rdtase_CS"/>
</dbReference>
<reference evidence="2 3" key="1">
    <citation type="journal article" date="2010" name="Stand. Genomic Sci.">
        <title>Complete genome sequence of Spirosoma linguale type strain (1).</title>
        <authorList>
            <person name="Lail K."/>
            <person name="Sikorski J."/>
            <person name="Saunders E."/>
            <person name="Lapidus A."/>
            <person name="Glavina Del Rio T."/>
            <person name="Copeland A."/>
            <person name="Tice H."/>
            <person name="Cheng J.-F."/>
            <person name="Lucas S."/>
            <person name="Nolan M."/>
            <person name="Bruce D."/>
            <person name="Goodwin L."/>
            <person name="Pitluck S."/>
            <person name="Ivanova N."/>
            <person name="Mavromatis K."/>
            <person name="Ovchinnikova G."/>
            <person name="Pati A."/>
            <person name="Chen A."/>
            <person name="Palaniappan K."/>
            <person name="Land M."/>
            <person name="Hauser L."/>
            <person name="Chang Y.-J."/>
            <person name="Jeffries C.D."/>
            <person name="Chain P."/>
            <person name="Brettin T."/>
            <person name="Detter J.C."/>
            <person name="Schuetze A."/>
            <person name="Rohde M."/>
            <person name="Tindall B.J."/>
            <person name="Goeker M."/>
            <person name="Bristow J."/>
            <person name="Eisen J.A."/>
            <person name="Markowitz V."/>
            <person name="Hugenholtz P."/>
            <person name="Kyrpides N.C."/>
            <person name="Klenk H.-P."/>
            <person name="Chen F."/>
        </authorList>
    </citation>
    <scope>NUCLEOTIDE SEQUENCE [LARGE SCALE GENOMIC DNA]</scope>
    <source>
        <strain evidence="3">ATCC 33905 / DSM 74 / LMG 10896 / Claus 1</strain>
    </source>
</reference>
<dbReference type="InterPro" id="IPR036291">
    <property type="entry name" value="NAD(P)-bd_dom_sf"/>
</dbReference>
<dbReference type="SUPFAM" id="SSF51735">
    <property type="entry name" value="NAD(P)-binding Rossmann-fold domains"/>
    <property type="match status" value="1"/>
</dbReference>
<accession>D2QGN0</accession>
<evidence type="ECO:0000313" key="2">
    <source>
        <dbReference type="EMBL" id="ADB38538.1"/>
    </source>
</evidence>
<dbReference type="Pfam" id="PF13561">
    <property type="entry name" value="adh_short_C2"/>
    <property type="match status" value="1"/>
</dbReference>
<dbReference type="KEGG" id="sli:Slin_2520"/>
<evidence type="ECO:0000313" key="3">
    <source>
        <dbReference type="Proteomes" id="UP000002028"/>
    </source>
</evidence>
<dbReference type="PROSITE" id="PS00061">
    <property type="entry name" value="ADH_SHORT"/>
    <property type="match status" value="1"/>
</dbReference>
<protein>
    <submittedName>
        <fullName evidence="2">Short-chain dehydrogenase/reductase SDR</fullName>
    </submittedName>
</protein>
<dbReference type="HOGENOM" id="CLU_010194_1_3_10"/>
<dbReference type="GO" id="GO:0016616">
    <property type="term" value="F:oxidoreductase activity, acting on the CH-OH group of donors, NAD or NADP as acceptor"/>
    <property type="evidence" value="ECO:0007669"/>
    <property type="project" value="TreeGrafter"/>
</dbReference>
<proteinExistence type="inferred from homology"/>
<dbReference type="PANTHER" id="PTHR42760:SF132">
    <property type="entry name" value="SHORT-CHAIN DEHYDROGENASE_REDUCTASE FAMILY PROTEIN"/>
    <property type="match status" value="1"/>
</dbReference>
<dbReference type="Gene3D" id="3.40.50.720">
    <property type="entry name" value="NAD(P)-binding Rossmann-like Domain"/>
    <property type="match status" value="1"/>
</dbReference>
<dbReference type="STRING" id="504472.Slin_2520"/>
<dbReference type="PRINTS" id="PR00080">
    <property type="entry name" value="SDRFAMILY"/>
</dbReference>
<dbReference type="PRINTS" id="PR00081">
    <property type="entry name" value="GDHRDH"/>
</dbReference>
<dbReference type="EMBL" id="CP001769">
    <property type="protein sequence ID" value="ADB38538.1"/>
    <property type="molecule type" value="Genomic_DNA"/>
</dbReference>
<sequence>MYQNPNNRLKNQTCIVTGANSGIGRAIATAMAREGANVVVNYVSNEPATEAVLAEIKQMGGTAIGFRADVSQEEQVMAMFAETIQTFGTVDIMVNNAGLQRDAAFHEMTKRDWQQVIDVNLTGQFFCAREAIREYLRRGFRPEVSVALGKILCISSVHEVIPWAGHANYAASKGGVMLMMKSIAQEYGPKKIRINSIAPGAIRTPINRMAWETPEAENELLKLIPYLRIGETSDIGATAVWLASDESDYIHGTSIFVDGGMTLYPGFTTNG</sequence>
<dbReference type="RefSeq" id="WP_012927073.1">
    <property type="nucleotide sequence ID" value="NC_013730.1"/>
</dbReference>
<keyword evidence="3" id="KW-1185">Reference proteome</keyword>
<dbReference type="Proteomes" id="UP000002028">
    <property type="component" value="Chromosome"/>
</dbReference>
<dbReference type="NCBIfam" id="NF005559">
    <property type="entry name" value="PRK07231.1"/>
    <property type="match status" value="1"/>
</dbReference>
<name>D2QGN0_SPILD</name>